<proteinExistence type="predicted"/>
<accession>A0A6N7PWD9</accession>
<reference evidence="1 2" key="1">
    <citation type="submission" date="2019-10" db="EMBL/GenBank/DDBJ databases">
        <title>A soil myxobacterium in the family Polyangiaceae.</title>
        <authorList>
            <person name="Li Y."/>
            <person name="Wang J."/>
        </authorList>
    </citation>
    <scope>NUCLEOTIDE SEQUENCE [LARGE SCALE GENOMIC DNA]</scope>
    <source>
        <strain evidence="1 2">DSM 14734</strain>
    </source>
</reference>
<dbReference type="EMBL" id="WJIE01000006">
    <property type="protein sequence ID" value="MRG94750.1"/>
    <property type="molecule type" value="Genomic_DNA"/>
</dbReference>
<organism evidence="1 2">
    <name type="scientific">Polyangium spumosum</name>
    <dbReference type="NCBI Taxonomy" id="889282"/>
    <lineage>
        <taxon>Bacteria</taxon>
        <taxon>Pseudomonadati</taxon>
        <taxon>Myxococcota</taxon>
        <taxon>Polyangia</taxon>
        <taxon>Polyangiales</taxon>
        <taxon>Polyangiaceae</taxon>
        <taxon>Polyangium</taxon>
    </lineage>
</organism>
<dbReference type="InterPro" id="IPR026337">
    <property type="entry name" value="AKG_HExxH"/>
</dbReference>
<protein>
    <recommendedName>
        <fullName evidence="3">HEXXH motif domain-containing protein</fullName>
    </recommendedName>
</protein>
<evidence type="ECO:0008006" key="3">
    <source>
        <dbReference type="Google" id="ProtNLM"/>
    </source>
</evidence>
<evidence type="ECO:0000313" key="1">
    <source>
        <dbReference type="EMBL" id="MRG94750.1"/>
    </source>
</evidence>
<comment type="caution">
    <text evidence="1">The sequence shown here is derived from an EMBL/GenBank/DDBJ whole genome shotgun (WGS) entry which is preliminary data.</text>
</comment>
<dbReference type="Proteomes" id="UP000440224">
    <property type="component" value="Unassembled WGS sequence"/>
</dbReference>
<name>A0A6N7PWD9_9BACT</name>
<dbReference type="NCBIfam" id="TIGR04267">
    <property type="entry name" value="mod_HExxH"/>
    <property type="match status" value="1"/>
</dbReference>
<gene>
    <name evidence="1" type="ORF">GF068_22925</name>
</gene>
<dbReference type="AlphaFoldDB" id="A0A6N7PWD9"/>
<sequence>MLVASSAPKPHLSPKLIVPRHSSDTLIPVRPKSLYRMIPPTERALRKPDRARNQGEGRFLASQTARPFLLVDTRASAHNAAVPPALATRPIEPPNDLTIPAPGSETAKGVLSRALGRLLPELLGVGQGLALTPEARADLAVFQALCREVARTNPGALPSLLRRTAMGTLVRCLRAPRADAEALARELVGVFLLHLSRASALPRAIRQKAPPARLVSTTAGLSIDLPGDTRAISFENGGKIVVERALGPKALSLEKLAAAPPGFSQTSDGVTVSRPFFPIDGSTALALVDTNPLAMVEAHPDKEGNTIDLGGKDASEWTGALSAALDLVRDHLPDLRGEIELFVQQIVPVGYHDEKHLSASYQEAIGTIYMSLHPSLMTMTEAVIHEFSHNKINALFEVDAVLENAFSPLYTSPVRPDPRPLHGVLLAVHAFLPVARLYERMIEAGHPLAKAPGFSDRFARVRQINAEGAEVLLEHGKPTRVGKAVLDEIQRWHDHFARLNG</sequence>
<keyword evidence="2" id="KW-1185">Reference proteome</keyword>
<dbReference type="OrthoDB" id="9769264at2"/>
<evidence type="ECO:0000313" key="2">
    <source>
        <dbReference type="Proteomes" id="UP000440224"/>
    </source>
</evidence>